<protein>
    <submittedName>
        <fullName evidence="1">Uncharacterized protein</fullName>
    </submittedName>
</protein>
<name>A0A1W6V0P7_VIBAL</name>
<accession>A0A1W6V0P7</accession>
<proteinExistence type="predicted"/>
<dbReference type="AlphaFoldDB" id="A0A1W6V0P7"/>
<sequence>MNRLLAGLLVIVMPLAISNISFSNNYGELHSTLDTLATQQEVVLERTNIILDDIDLVKATTKHNGERIESLERLLAD</sequence>
<dbReference type="RefSeq" id="WP_086046711.1">
    <property type="nucleotide sequence ID" value="NZ_CP017889.1"/>
</dbReference>
<gene>
    <name evidence="1" type="ORF">K05K4_14210</name>
</gene>
<dbReference type="EMBL" id="CP017902">
    <property type="protein sequence ID" value="ARP18257.1"/>
    <property type="molecule type" value="Genomic_DNA"/>
</dbReference>
<evidence type="ECO:0000313" key="1">
    <source>
        <dbReference type="EMBL" id="ARP18257.1"/>
    </source>
</evidence>
<organism evidence="1">
    <name type="scientific">Vibrio alginolyticus</name>
    <dbReference type="NCBI Taxonomy" id="663"/>
    <lineage>
        <taxon>Bacteria</taxon>
        <taxon>Pseudomonadati</taxon>
        <taxon>Pseudomonadota</taxon>
        <taxon>Gammaproteobacteria</taxon>
        <taxon>Vibrionales</taxon>
        <taxon>Vibrionaceae</taxon>
        <taxon>Vibrio</taxon>
    </lineage>
</organism>
<reference evidence="1" key="1">
    <citation type="submission" date="2016-10" db="EMBL/GenBank/DDBJ databases">
        <title>The High Quality Genome of Vibrio alginolyticus K01M1.</title>
        <authorList>
            <person name="Wendling C."/>
            <person name="Chibani C.M."/>
            <person name="Hertel R."/>
            <person name="Sproer C."/>
            <person name="Bunk B."/>
            <person name="Overmann J."/>
            <person name="Roth O."/>
            <person name="Liesegang H."/>
        </authorList>
    </citation>
    <scope>NUCLEOTIDE SEQUENCE</scope>
    <source>
        <strain evidence="1">K05K4</strain>
    </source>
</reference>